<accession>A0AAW4L2G0</accession>
<proteinExistence type="inferred from homology"/>
<evidence type="ECO:0000313" key="15">
    <source>
        <dbReference type="Proteomes" id="UP000811899"/>
    </source>
</evidence>
<dbReference type="InterPro" id="IPR022637">
    <property type="entry name" value="DNA_polIII_beta_cen"/>
</dbReference>
<dbReference type="GO" id="GO:0003887">
    <property type="term" value="F:DNA-directed DNA polymerase activity"/>
    <property type="evidence" value="ECO:0007669"/>
    <property type="project" value="UniProtKB-UniRule"/>
</dbReference>
<dbReference type="InterPro" id="IPR001001">
    <property type="entry name" value="DNA_polIII_beta"/>
</dbReference>
<keyword evidence="5 10" id="KW-0808">Transferase</keyword>
<keyword evidence="9" id="KW-0238">DNA-binding</keyword>
<dbReference type="Gene3D" id="3.70.10.10">
    <property type="match status" value="1"/>
</dbReference>
<gene>
    <name evidence="14" type="ORF">KI809_12245</name>
</gene>
<dbReference type="GO" id="GO:0009360">
    <property type="term" value="C:DNA polymerase III complex"/>
    <property type="evidence" value="ECO:0007669"/>
    <property type="project" value="InterPro"/>
</dbReference>
<dbReference type="GO" id="GO:0005737">
    <property type="term" value="C:cytoplasm"/>
    <property type="evidence" value="ECO:0007669"/>
    <property type="project" value="UniProtKB-SubCell"/>
</dbReference>
<evidence type="ECO:0000256" key="2">
    <source>
        <dbReference type="ARBA" id="ARBA00010752"/>
    </source>
</evidence>
<evidence type="ECO:0000256" key="6">
    <source>
        <dbReference type="ARBA" id="ARBA00022695"/>
    </source>
</evidence>
<feature type="domain" description="DNA polymerase III beta sliding clamp C-terminal" evidence="13">
    <location>
        <begin position="252"/>
        <end position="371"/>
    </location>
</feature>
<reference evidence="14 15" key="1">
    <citation type="submission" date="2021-05" db="EMBL/GenBank/DDBJ databases">
        <title>The draft genome of Geobacter pelophilus DSM 12255.</title>
        <authorList>
            <person name="Xu Z."/>
            <person name="Masuda Y."/>
            <person name="Itoh H."/>
            <person name="Senoo K."/>
        </authorList>
    </citation>
    <scope>NUCLEOTIDE SEQUENCE [LARGE SCALE GENOMIC DNA]</scope>
    <source>
        <strain evidence="14 15">DSM 12255</strain>
    </source>
</reference>
<dbReference type="GO" id="GO:0008408">
    <property type="term" value="F:3'-5' exonuclease activity"/>
    <property type="evidence" value="ECO:0007669"/>
    <property type="project" value="InterPro"/>
</dbReference>
<evidence type="ECO:0000259" key="12">
    <source>
        <dbReference type="Pfam" id="PF02767"/>
    </source>
</evidence>
<protein>
    <recommendedName>
        <fullName evidence="3 10">Beta sliding clamp</fullName>
    </recommendedName>
</protein>
<comment type="subcellular location">
    <subcellularLocation>
        <location evidence="1 10">Cytoplasm</location>
    </subcellularLocation>
</comment>
<dbReference type="GO" id="GO:0006271">
    <property type="term" value="P:DNA strand elongation involved in DNA replication"/>
    <property type="evidence" value="ECO:0007669"/>
    <property type="project" value="TreeGrafter"/>
</dbReference>
<dbReference type="NCBIfam" id="TIGR00663">
    <property type="entry name" value="dnan"/>
    <property type="match status" value="1"/>
</dbReference>
<dbReference type="GO" id="GO:0003677">
    <property type="term" value="F:DNA binding"/>
    <property type="evidence" value="ECO:0007669"/>
    <property type="project" value="UniProtKB-UniRule"/>
</dbReference>
<sequence length="372" mass="41722">MEFRILKEPFLRALQRVQGIVEKKNTMPILSNVLIEAVNDNIYILATDLEVGIKTSHSASVIAEGKITVSAKKIYEIIKELSEDEITFKTKDNDWVELKSGKAQFNIVGLSPDEFPYFPRIHDENLVKISGSMLNDMIEKTSYAICHDETKYNLNGIFVKAVEDGDKKLLRMVATDGHRLSIVERELTGSICPELSAGAIFPKKGILELKKITEDVTDDIEMTFMDNSAVVKKGDTIVVMRLVDGEFPDYTRVVPANNDLLVTIEREPFLRALKRIAILSSEKFKGVKFNIDPDVLEISSSNPEVGEAKEEIEITYTGNTMVTRFNAKYIIDVLSVLGDDSVQLHMKSEMTPAIIKPSSDQGFQAIIMPMRL</sequence>
<dbReference type="Pfam" id="PF02768">
    <property type="entry name" value="DNA_pol3_beta_3"/>
    <property type="match status" value="1"/>
</dbReference>
<comment type="caution">
    <text evidence="14">The sequence shown here is derived from an EMBL/GenBank/DDBJ whole genome shotgun (WGS) entry which is preliminary data.</text>
</comment>
<dbReference type="CDD" id="cd00140">
    <property type="entry name" value="beta_clamp"/>
    <property type="match status" value="1"/>
</dbReference>
<dbReference type="Proteomes" id="UP000811899">
    <property type="component" value="Unassembled WGS sequence"/>
</dbReference>
<keyword evidence="6 10" id="KW-0548">Nucleotidyltransferase</keyword>
<evidence type="ECO:0000256" key="8">
    <source>
        <dbReference type="ARBA" id="ARBA00022932"/>
    </source>
</evidence>
<dbReference type="Pfam" id="PF02767">
    <property type="entry name" value="DNA_pol3_beta_2"/>
    <property type="match status" value="1"/>
</dbReference>
<dbReference type="PANTHER" id="PTHR30478:SF0">
    <property type="entry name" value="BETA SLIDING CLAMP"/>
    <property type="match status" value="1"/>
</dbReference>
<dbReference type="Pfam" id="PF00712">
    <property type="entry name" value="DNA_pol3_beta"/>
    <property type="match status" value="1"/>
</dbReference>
<evidence type="ECO:0000256" key="4">
    <source>
        <dbReference type="ARBA" id="ARBA00022490"/>
    </source>
</evidence>
<dbReference type="Gene3D" id="3.10.150.10">
    <property type="entry name" value="DNA Polymerase III, subunit A, domain 2"/>
    <property type="match status" value="1"/>
</dbReference>
<evidence type="ECO:0000256" key="9">
    <source>
        <dbReference type="ARBA" id="ARBA00023125"/>
    </source>
</evidence>
<comment type="subunit">
    <text evidence="10">Forms a ring-shaped head-to-tail homodimer around DNA.</text>
</comment>
<keyword evidence="15" id="KW-1185">Reference proteome</keyword>
<dbReference type="InterPro" id="IPR022634">
    <property type="entry name" value="DNA_polIII_beta_N"/>
</dbReference>
<dbReference type="AlphaFoldDB" id="A0AAW4L2G0"/>
<dbReference type="SMART" id="SM00480">
    <property type="entry name" value="POL3Bc"/>
    <property type="match status" value="1"/>
</dbReference>
<comment type="function">
    <text evidence="10">Confers DNA tethering and processivity to DNA polymerases and other proteins. Acts as a clamp, forming a ring around DNA (a reaction catalyzed by the clamp-loading complex) which diffuses in an ATP-independent manner freely and bidirectionally along dsDNA. Initially characterized for its ability to contact the catalytic subunit of DNA polymerase III (Pol III), a complex, multichain enzyme responsible for most of the replicative synthesis in bacteria; Pol III exhibits 3'-5' exonuclease proofreading activity. The beta chain is required for initiation of replication as well as for processivity of DNA replication.</text>
</comment>
<organism evidence="14 15">
    <name type="scientific">Geoanaerobacter pelophilus</name>
    <dbReference type="NCBI Taxonomy" id="60036"/>
    <lineage>
        <taxon>Bacteria</taxon>
        <taxon>Pseudomonadati</taxon>
        <taxon>Thermodesulfobacteriota</taxon>
        <taxon>Desulfuromonadia</taxon>
        <taxon>Geobacterales</taxon>
        <taxon>Geobacteraceae</taxon>
        <taxon>Geoanaerobacter</taxon>
    </lineage>
</organism>
<dbReference type="PIRSF" id="PIRSF000804">
    <property type="entry name" value="DNA_pol_III_b"/>
    <property type="match status" value="1"/>
</dbReference>
<dbReference type="SUPFAM" id="SSF55979">
    <property type="entry name" value="DNA clamp"/>
    <property type="match status" value="3"/>
</dbReference>
<keyword evidence="8 10" id="KW-0239">DNA-directed DNA polymerase</keyword>
<name>A0AAW4L2G0_9BACT</name>
<evidence type="ECO:0000256" key="5">
    <source>
        <dbReference type="ARBA" id="ARBA00022679"/>
    </source>
</evidence>
<feature type="domain" description="DNA polymerase III beta sliding clamp central" evidence="12">
    <location>
        <begin position="129"/>
        <end position="249"/>
    </location>
</feature>
<dbReference type="InterPro" id="IPR046938">
    <property type="entry name" value="DNA_clamp_sf"/>
</dbReference>
<evidence type="ECO:0000256" key="10">
    <source>
        <dbReference type="PIRNR" id="PIRNR000804"/>
    </source>
</evidence>
<evidence type="ECO:0000256" key="3">
    <source>
        <dbReference type="ARBA" id="ARBA00021035"/>
    </source>
</evidence>
<comment type="similarity">
    <text evidence="2 10">Belongs to the beta sliding clamp family.</text>
</comment>
<evidence type="ECO:0000256" key="7">
    <source>
        <dbReference type="ARBA" id="ARBA00022705"/>
    </source>
</evidence>
<keyword evidence="7 10" id="KW-0235">DNA replication</keyword>
<keyword evidence="4 10" id="KW-0963">Cytoplasm</keyword>
<evidence type="ECO:0000259" key="11">
    <source>
        <dbReference type="Pfam" id="PF00712"/>
    </source>
</evidence>
<dbReference type="EMBL" id="JAHCVJ010000004">
    <property type="protein sequence ID" value="MBT0665068.1"/>
    <property type="molecule type" value="Genomic_DNA"/>
</dbReference>
<feature type="domain" description="DNA polymerase III beta sliding clamp N-terminal" evidence="11">
    <location>
        <begin position="1"/>
        <end position="118"/>
    </location>
</feature>
<evidence type="ECO:0000313" key="14">
    <source>
        <dbReference type="EMBL" id="MBT0665068.1"/>
    </source>
</evidence>
<dbReference type="InterPro" id="IPR022635">
    <property type="entry name" value="DNA_polIII_beta_C"/>
</dbReference>
<dbReference type="PANTHER" id="PTHR30478">
    <property type="entry name" value="DNA POLYMERASE III SUBUNIT BETA"/>
    <property type="match status" value="1"/>
</dbReference>
<evidence type="ECO:0000259" key="13">
    <source>
        <dbReference type="Pfam" id="PF02768"/>
    </source>
</evidence>
<dbReference type="RefSeq" id="WP_214171828.1">
    <property type="nucleotide sequence ID" value="NZ_JAHCVJ010000004.1"/>
</dbReference>
<evidence type="ECO:0000256" key="1">
    <source>
        <dbReference type="ARBA" id="ARBA00004496"/>
    </source>
</evidence>